<sequence>MSNASRYLQYLDTPLGRLEIAANEQGLTHVIFCGQHAEQAANKNAVTQQATVQLLEYFAGKRHEFDLPLAPIGTVFQQSVWRLLATIPFGQSRSYGQLAEQLNNPKAVRAVGGANGRNPLTIIVPCHRVIGANGKLTGYAGGVERKRWLLQHEGLPTDCQLNKDELAAVIHTRQAKTQFLT</sequence>
<dbReference type="SUPFAM" id="SSF53155">
    <property type="entry name" value="Methylated DNA-protein cysteine methyltransferase domain"/>
    <property type="match status" value="1"/>
</dbReference>
<comment type="similarity">
    <text evidence="2 9">Belongs to the MGMT family.</text>
</comment>
<organism evidence="12 13">
    <name type="scientific">Pseudoalteromonas ulvae</name>
    <dbReference type="NCBI Taxonomy" id="107327"/>
    <lineage>
        <taxon>Bacteria</taxon>
        <taxon>Pseudomonadati</taxon>
        <taxon>Pseudomonadota</taxon>
        <taxon>Gammaproteobacteria</taxon>
        <taxon>Alteromonadales</taxon>
        <taxon>Pseudoalteromonadaceae</taxon>
        <taxon>Pseudoalteromonas</taxon>
    </lineage>
</organism>
<feature type="active site" description="Nucleophile; methyl group acceptor" evidence="9">
    <location>
        <position position="126"/>
    </location>
</feature>
<evidence type="ECO:0000256" key="6">
    <source>
        <dbReference type="ARBA" id="ARBA00022763"/>
    </source>
</evidence>
<dbReference type="InterPro" id="IPR008332">
    <property type="entry name" value="MethylG_MeTrfase_N"/>
</dbReference>
<evidence type="ECO:0000259" key="10">
    <source>
        <dbReference type="Pfam" id="PF01035"/>
    </source>
</evidence>
<comment type="catalytic activity">
    <reaction evidence="1 9">
        <text>a 4-O-methyl-thymidine in DNA + L-cysteinyl-[protein] = a thymidine in DNA + S-methyl-L-cysteinyl-[protein]</text>
        <dbReference type="Rhea" id="RHEA:53428"/>
        <dbReference type="Rhea" id="RHEA-COMP:10131"/>
        <dbReference type="Rhea" id="RHEA-COMP:10132"/>
        <dbReference type="Rhea" id="RHEA-COMP:13555"/>
        <dbReference type="Rhea" id="RHEA-COMP:13556"/>
        <dbReference type="ChEBI" id="CHEBI:29950"/>
        <dbReference type="ChEBI" id="CHEBI:82612"/>
        <dbReference type="ChEBI" id="CHEBI:137386"/>
        <dbReference type="ChEBI" id="CHEBI:137387"/>
        <dbReference type="EC" id="2.1.1.63"/>
    </reaction>
</comment>
<dbReference type="Proteomes" id="UP000194841">
    <property type="component" value="Unassembled WGS sequence"/>
</dbReference>
<comment type="function">
    <text evidence="9">Involved in the cellular defense against the biological effects of O6-methylguanine (O6-MeG) and O4-methylthymine (O4-MeT) in DNA. Repairs the methylated nucleobase in DNA by stoichiometrically transferring the methyl group to a cysteine residue in the enzyme. This is a suicide reaction: the enzyme is irreversibly inactivated.</text>
</comment>
<dbReference type="InterPro" id="IPR036388">
    <property type="entry name" value="WH-like_DNA-bd_sf"/>
</dbReference>
<dbReference type="Gene3D" id="1.10.10.10">
    <property type="entry name" value="Winged helix-like DNA-binding domain superfamily/Winged helix DNA-binding domain"/>
    <property type="match status" value="1"/>
</dbReference>
<dbReference type="FunFam" id="1.10.10.10:FF:000214">
    <property type="entry name" value="Methylated-DNA--protein-cysteine methyltransferase"/>
    <property type="match status" value="1"/>
</dbReference>
<dbReference type="InterPro" id="IPR023546">
    <property type="entry name" value="MGMT"/>
</dbReference>
<dbReference type="PANTHER" id="PTHR10815">
    <property type="entry name" value="METHYLATED-DNA--PROTEIN-CYSTEINE METHYLTRANSFERASE"/>
    <property type="match status" value="1"/>
</dbReference>
<evidence type="ECO:0000256" key="5">
    <source>
        <dbReference type="ARBA" id="ARBA00022679"/>
    </source>
</evidence>
<dbReference type="EMBL" id="MWPV01000001">
    <property type="protein sequence ID" value="OUL58776.1"/>
    <property type="molecule type" value="Genomic_DNA"/>
</dbReference>
<evidence type="ECO:0000313" key="13">
    <source>
        <dbReference type="Proteomes" id="UP000194841"/>
    </source>
</evidence>
<evidence type="ECO:0000256" key="3">
    <source>
        <dbReference type="ARBA" id="ARBA00022490"/>
    </source>
</evidence>
<evidence type="ECO:0000256" key="2">
    <source>
        <dbReference type="ARBA" id="ARBA00008711"/>
    </source>
</evidence>
<dbReference type="Gene3D" id="3.30.160.70">
    <property type="entry name" value="Methylated DNA-protein cysteine methyltransferase domain"/>
    <property type="match status" value="1"/>
</dbReference>
<keyword evidence="6 9" id="KW-0227">DNA damage</keyword>
<keyword evidence="13" id="KW-1185">Reference proteome</keyword>
<dbReference type="EC" id="2.1.1.63" evidence="9"/>
<dbReference type="Pfam" id="PF02870">
    <property type="entry name" value="Methyltransf_1N"/>
    <property type="match status" value="1"/>
</dbReference>
<keyword evidence="7 9" id="KW-0234">DNA repair</keyword>
<evidence type="ECO:0000256" key="1">
    <source>
        <dbReference type="ARBA" id="ARBA00001286"/>
    </source>
</evidence>
<evidence type="ECO:0000256" key="4">
    <source>
        <dbReference type="ARBA" id="ARBA00022603"/>
    </source>
</evidence>
<keyword evidence="3 9" id="KW-0963">Cytoplasm</keyword>
<keyword evidence="5 9" id="KW-0808">Transferase</keyword>
<evidence type="ECO:0000259" key="11">
    <source>
        <dbReference type="Pfam" id="PF02870"/>
    </source>
</evidence>
<evidence type="ECO:0000313" key="12">
    <source>
        <dbReference type="EMBL" id="OUL58776.1"/>
    </source>
</evidence>
<dbReference type="GO" id="GO:0005737">
    <property type="term" value="C:cytoplasm"/>
    <property type="evidence" value="ECO:0007669"/>
    <property type="project" value="UniProtKB-SubCell"/>
</dbReference>
<evidence type="ECO:0000256" key="9">
    <source>
        <dbReference type="HAMAP-Rule" id="MF_00772"/>
    </source>
</evidence>
<comment type="miscellaneous">
    <text evidence="9">This enzyme catalyzes only one turnover and therefore is not strictly catalytic. According to one definition, an enzyme is a biocatalyst that acts repeatedly and over many reaction cycles.</text>
</comment>
<dbReference type="InterPro" id="IPR014048">
    <property type="entry name" value="MethylDNA_cys_MeTrfase_DNA-bd"/>
</dbReference>
<comment type="catalytic activity">
    <reaction evidence="8 9">
        <text>a 6-O-methyl-2'-deoxyguanosine in DNA + L-cysteinyl-[protein] = S-methyl-L-cysteinyl-[protein] + a 2'-deoxyguanosine in DNA</text>
        <dbReference type="Rhea" id="RHEA:24000"/>
        <dbReference type="Rhea" id="RHEA-COMP:10131"/>
        <dbReference type="Rhea" id="RHEA-COMP:10132"/>
        <dbReference type="Rhea" id="RHEA-COMP:11367"/>
        <dbReference type="Rhea" id="RHEA-COMP:11368"/>
        <dbReference type="ChEBI" id="CHEBI:29950"/>
        <dbReference type="ChEBI" id="CHEBI:82612"/>
        <dbReference type="ChEBI" id="CHEBI:85445"/>
        <dbReference type="ChEBI" id="CHEBI:85448"/>
        <dbReference type="EC" id="2.1.1.63"/>
    </reaction>
</comment>
<dbReference type="RefSeq" id="WP_086742155.1">
    <property type="nucleotide sequence ID" value="NZ_MWPV01000001.1"/>
</dbReference>
<feature type="domain" description="Methylated-DNA-[protein]-cysteine S-methyltransferase DNA binding" evidence="10">
    <location>
        <begin position="76"/>
        <end position="154"/>
    </location>
</feature>
<dbReference type="InterPro" id="IPR036631">
    <property type="entry name" value="MGMT_N_sf"/>
</dbReference>
<dbReference type="OrthoDB" id="9811249at2"/>
<keyword evidence="4 9" id="KW-0489">Methyltransferase</keyword>
<dbReference type="PROSITE" id="PS00374">
    <property type="entry name" value="MGMT"/>
    <property type="match status" value="1"/>
</dbReference>
<dbReference type="AlphaFoldDB" id="A0A244CTJ6"/>
<comment type="caution">
    <text evidence="12">The sequence shown here is derived from an EMBL/GenBank/DDBJ whole genome shotgun (WGS) entry which is preliminary data.</text>
</comment>
<dbReference type="HAMAP" id="MF_00772">
    <property type="entry name" value="OGT"/>
    <property type="match status" value="1"/>
</dbReference>
<dbReference type="SUPFAM" id="SSF46767">
    <property type="entry name" value="Methylated DNA-protein cysteine methyltransferase, C-terminal domain"/>
    <property type="match status" value="1"/>
</dbReference>
<evidence type="ECO:0000256" key="7">
    <source>
        <dbReference type="ARBA" id="ARBA00023204"/>
    </source>
</evidence>
<dbReference type="CDD" id="cd06445">
    <property type="entry name" value="ATase"/>
    <property type="match status" value="1"/>
</dbReference>
<dbReference type="Pfam" id="PF01035">
    <property type="entry name" value="DNA_binding_1"/>
    <property type="match status" value="1"/>
</dbReference>
<dbReference type="GO" id="GO:0003908">
    <property type="term" value="F:methylated-DNA-[protein]-cysteine S-methyltransferase activity"/>
    <property type="evidence" value="ECO:0007669"/>
    <property type="project" value="UniProtKB-UniRule"/>
</dbReference>
<name>A0A244CTJ6_PSEDV</name>
<reference evidence="12 13" key="1">
    <citation type="submission" date="2017-02" db="EMBL/GenBank/DDBJ databases">
        <title>Pseudoalteromonas ulvae TC14 Genome.</title>
        <authorList>
            <person name="Molmeret M."/>
        </authorList>
    </citation>
    <scope>NUCLEOTIDE SEQUENCE [LARGE SCALE GENOMIC DNA]</scope>
    <source>
        <strain evidence="12">TC14</strain>
    </source>
</reference>
<accession>A0A244CTJ6</accession>
<dbReference type="NCBIfam" id="TIGR00589">
    <property type="entry name" value="ogt"/>
    <property type="match status" value="1"/>
</dbReference>
<dbReference type="InterPro" id="IPR036217">
    <property type="entry name" value="MethylDNA_cys_MeTrfase_DNAb"/>
</dbReference>
<evidence type="ECO:0000256" key="8">
    <source>
        <dbReference type="ARBA" id="ARBA00049348"/>
    </source>
</evidence>
<dbReference type="InterPro" id="IPR001497">
    <property type="entry name" value="MethylDNA_cys_MeTrfase_AS"/>
</dbReference>
<dbReference type="GO" id="GO:0032259">
    <property type="term" value="P:methylation"/>
    <property type="evidence" value="ECO:0007669"/>
    <property type="project" value="UniProtKB-KW"/>
</dbReference>
<proteinExistence type="inferred from homology"/>
<gene>
    <name evidence="12" type="ORF">B1199_00355</name>
</gene>
<protein>
    <recommendedName>
        <fullName evidence="9">Methylated-DNA--protein-cysteine methyltransferase</fullName>
        <ecNumber evidence="9">2.1.1.63</ecNumber>
    </recommendedName>
    <alternativeName>
        <fullName evidence="9">6-O-methylguanine-DNA methyltransferase</fullName>
        <shortName evidence="9">MGMT</shortName>
    </alternativeName>
    <alternativeName>
        <fullName evidence="9">O-6-methylguanine-DNA-alkyltransferase</fullName>
    </alternativeName>
</protein>
<dbReference type="GO" id="GO:0006307">
    <property type="term" value="P:DNA alkylation repair"/>
    <property type="evidence" value="ECO:0007669"/>
    <property type="project" value="UniProtKB-UniRule"/>
</dbReference>
<feature type="domain" description="Methylguanine DNA methyltransferase ribonuclease-like" evidence="11">
    <location>
        <begin position="7"/>
        <end position="71"/>
    </location>
</feature>
<dbReference type="PANTHER" id="PTHR10815:SF5">
    <property type="entry name" value="METHYLATED-DNA--PROTEIN-CYSTEINE METHYLTRANSFERASE"/>
    <property type="match status" value="1"/>
</dbReference>
<comment type="subcellular location">
    <subcellularLocation>
        <location evidence="9">Cytoplasm</location>
    </subcellularLocation>
</comment>